<protein>
    <submittedName>
        <fullName evidence="7">Anthranilate phosphoribosyltransferase</fullName>
    </submittedName>
</protein>
<name>A0ABV8VUJ8_9BACI</name>
<dbReference type="Pfam" id="PF00591">
    <property type="entry name" value="Glycos_transf_3"/>
    <property type="match status" value="1"/>
</dbReference>
<proteinExistence type="predicted"/>
<dbReference type="Proteomes" id="UP001595880">
    <property type="component" value="Unassembled WGS sequence"/>
</dbReference>
<dbReference type="InterPro" id="IPR036320">
    <property type="entry name" value="Glycosyl_Trfase_fam3_N_dom_sf"/>
</dbReference>
<evidence type="ECO:0000256" key="1">
    <source>
        <dbReference type="ARBA" id="ARBA00022676"/>
    </source>
</evidence>
<dbReference type="InterPro" id="IPR005940">
    <property type="entry name" value="Anthranilate_Pribosyl_Tfrase"/>
</dbReference>
<keyword evidence="2" id="KW-0808">Transferase</keyword>
<dbReference type="EMBL" id="JBHSDV010000001">
    <property type="protein sequence ID" value="MFC4387215.1"/>
    <property type="molecule type" value="Genomic_DNA"/>
</dbReference>
<dbReference type="PANTHER" id="PTHR43285:SF2">
    <property type="entry name" value="ANTHRANILATE PHOSPHORIBOSYLTRANSFERASE"/>
    <property type="match status" value="1"/>
</dbReference>
<evidence type="ECO:0000256" key="2">
    <source>
        <dbReference type="ARBA" id="ARBA00022679"/>
    </source>
</evidence>
<dbReference type="Pfam" id="PF02885">
    <property type="entry name" value="Glycos_trans_3N"/>
    <property type="match status" value="1"/>
</dbReference>
<keyword evidence="8" id="KW-1185">Reference proteome</keyword>
<dbReference type="Gene3D" id="3.40.1030.10">
    <property type="entry name" value="Nucleoside phosphorylase/phosphoribosyltransferase catalytic domain"/>
    <property type="match status" value="1"/>
</dbReference>
<keyword evidence="4" id="KW-0057">Aromatic amino acid biosynthesis</keyword>
<feature type="domain" description="Glycosyl transferase family 3" evidence="5">
    <location>
        <begin position="144"/>
        <end position="326"/>
    </location>
</feature>
<keyword evidence="3" id="KW-0822">Tryptophan biosynthesis</keyword>
<dbReference type="GO" id="GO:0016757">
    <property type="term" value="F:glycosyltransferase activity"/>
    <property type="evidence" value="ECO:0007669"/>
    <property type="project" value="UniProtKB-KW"/>
</dbReference>
<dbReference type="RefSeq" id="WP_390196720.1">
    <property type="nucleotide sequence ID" value="NZ_JBHSDV010000001.1"/>
</dbReference>
<keyword evidence="1 7" id="KW-0328">Glycosyltransferase</keyword>
<evidence type="ECO:0000313" key="8">
    <source>
        <dbReference type="Proteomes" id="UP001595880"/>
    </source>
</evidence>
<organism evidence="7 8">
    <name type="scientific">Gracilibacillus marinus</name>
    <dbReference type="NCBI Taxonomy" id="630535"/>
    <lineage>
        <taxon>Bacteria</taxon>
        <taxon>Bacillati</taxon>
        <taxon>Bacillota</taxon>
        <taxon>Bacilli</taxon>
        <taxon>Bacillales</taxon>
        <taxon>Bacillaceae</taxon>
        <taxon>Gracilibacillus</taxon>
    </lineage>
</organism>
<sequence>MQKWIKEVARGQKGAKDLTYEQTVEVVETIVNQHATDAQIAAYLVGERIKMESPEELLAWIHVLQQNATTLTLAQEVQKNIIDFTGPYNGRNSFAATIPVSMLLAEAGIPAYIAAPNSLPPKYGTSLKAIMEHLGWKANKPSLTDTFVFVDPEEYCPPLHQLRTIREEIGIRTLLNTVEKLLNLANAKRIMLGAFHRTAIHKLNDVFKHLVYEDVFIVQGMEGSEDVPVHRNSFVYHITKDDLTTFTVKPKEYGLECKQFDKSIKLSASEQATIITSLFSGEQKKAYEYYYNQVLLNAGLRYYLFGFQPTIEQGVQYAKEQLHSGKMMEYVHNWRNQ</sequence>
<feature type="domain" description="Glycosyl transferase family 3 N-terminal" evidence="6">
    <location>
        <begin position="4"/>
        <end position="67"/>
    </location>
</feature>
<evidence type="ECO:0000259" key="5">
    <source>
        <dbReference type="Pfam" id="PF00591"/>
    </source>
</evidence>
<gene>
    <name evidence="7" type="ORF">ACFOZ1_05260</name>
</gene>
<evidence type="ECO:0000313" key="7">
    <source>
        <dbReference type="EMBL" id="MFC4387215.1"/>
    </source>
</evidence>
<keyword evidence="3" id="KW-0028">Amino-acid biosynthesis</keyword>
<evidence type="ECO:0000256" key="4">
    <source>
        <dbReference type="ARBA" id="ARBA00023141"/>
    </source>
</evidence>
<accession>A0ABV8VUJ8</accession>
<evidence type="ECO:0000259" key="6">
    <source>
        <dbReference type="Pfam" id="PF02885"/>
    </source>
</evidence>
<dbReference type="PANTHER" id="PTHR43285">
    <property type="entry name" value="ANTHRANILATE PHOSPHORIBOSYLTRANSFERASE"/>
    <property type="match status" value="1"/>
</dbReference>
<dbReference type="InterPro" id="IPR000312">
    <property type="entry name" value="Glycosyl_Trfase_fam3"/>
</dbReference>
<evidence type="ECO:0000256" key="3">
    <source>
        <dbReference type="ARBA" id="ARBA00022822"/>
    </source>
</evidence>
<comment type="caution">
    <text evidence="7">The sequence shown here is derived from an EMBL/GenBank/DDBJ whole genome shotgun (WGS) entry which is preliminary data.</text>
</comment>
<dbReference type="InterPro" id="IPR017459">
    <property type="entry name" value="Glycosyl_Trfase_fam3_N_dom"/>
</dbReference>
<dbReference type="SUPFAM" id="SSF47648">
    <property type="entry name" value="Nucleoside phosphorylase/phosphoribosyltransferase N-terminal domain"/>
    <property type="match status" value="1"/>
</dbReference>
<reference evidence="8" key="1">
    <citation type="journal article" date="2019" name="Int. J. Syst. Evol. Microbiol.">
        <title>The Global Catalogue of Microorganisms (GCM) 10K type strain sequencing project: providing services to taxonomists for standard genome sequencing and annotation.</title>
        <authorList>
            <consortium name="The Broad Institute Genomics Platform"/>
            <consortium name="The Broad Institute Genome Sequencing Center for Infectious Disease"/>
            <person name="Wu L."/>
            <person name="Ma J."/>
        </authorList>
    </citation>
    <scope>NUCLEOTIDE SEQUENCE [LARGE SCALE GENOMIC DNA]</scope>
    <source>
        <strain evidence="8">KACC 14058</strain>
    </source>
</reference>
<dbReference type="SUPFAM" id="SSF52418">
    <property type="entry name" value="Nucleoside phosphorylase/phosphoribosyltransferase catalytic domain"/>
    <property type="match status" value="1"/>
</dbReference>
<dbReference type="InterPro" id="IPR035902">
    <property type="entry name" value="Nuc_phospho_transferase"/>
</dbReference>
<dbReference type="Gene3D" id="1.20.970.10">
    <property type="entry name" value="Transferase, Pyrimidine Nucleoside Phosphorylase, Chain C"/>
    <property type="match status" value="1"/>
</dbReference>